<dbReference type="EMBL" id="CP113361">
    <property type="protein sequence ID" value="WAI01336.1"/>
    <property type="molecule type" value="Genomic_DNA"/>
</dbReference>
<sequence>MKPIRLRDFIEDKDGRIYAVSAYDNEEKVGCVLRYVPDVDGDRTAPDGRKFKKLDFEDAFEYIAEHKPEYLDTVHRIPHADIARVIKPEEEIIHVAARNERVMQLLPVFNVSIDNVGCTGSLLCGLENEASDIDMVVYGAAWFTAQKNLMKAVENGTVSGLSEEMWQKVYTKRVPEIDYETFIAHEKRKWNRGEIDGTYFDLLYTRSYDRIASGAVPKGEVCGKATIEATVTDASLAFDSPAVYDVDHEEISRVLSFTHTYSGQALAGEVIEAKGVVEEHGDTKWLIVGTTREAKGEYIISKTLLETL</sequence>
<evidence type="ECO:0000313" key="1">
    <source>
        <dbReference type="EMBL" id="WAI01336.1"/>
    </source>
</evidence>
<keyword evidence="2" id="KW-1185">Reference proteome</keyword>
<name>A0A9X9S458_METOG</name>
<proteinExistence type="predicted"/>
<gene>
    <name evidence="1" type="ORF">OU421_00210</name>
</gene>
<dbReference type="RefSeq" id="WP_268186562.1">
    <property type="nucleotide sequence ID" value="NZ_CP113361.1"/>
</dbReference>
<evidence type="ECO:0000313" key="2">
    <source>
        <dbReference type="Proteomes" id="UP001163096"/>
    </source>
</evidence>
<protein>
    <submittedName>
        <fullName evidence="1">DNA polymerase subunit beta</fullName>
    </submittedName>
</protein>
<reference evidence="1" key="1">
    <citation type="submission" date="2022-11" db="EMBL/GenBank/DDBJ databases">
        <title>Complete genome sequence of Methanogenium organophilum DSM 3596.</title>
        <authorList>
            <person name="Chen S.-C."/>
            <person name="Lai S.-J."/>
            <person name="You Y.-T."/>
        </authorList>
    </citation>
    <scope>NUCLEOTIDE SEQUENCE</scope>
    <source>
        <strain evidence="1">DSM 3596</strain>
    </source>
</reference>
<dbReference type="GeneID" id="76833478"/>
<dbReference type="Proteomes" id="UP001163096">
    <property type="component" value="Chromosome"/>
</dbReference>
<dbReference type="KEGG" id="mou:OU421_00210"/>
<accession>A0A9X9S458</accession>
<organism evidence="1 2">
    <name type="scientific">Methanogenium organophilum</name>
    <dbReference type="NCBI Taxonomy" id="2199"/>
    <lineage>
        <taxon>Archaea</taxon>
        <taxon>Methanobacteriati</taxon>
        <taxon>Methanobacteriota</taxon>
        <taxon>Stenosarchaea group</taxon>
        <taxon>Methanomicrobia</taxon>
        <taxon>Methanomicrobiales</taxon>
        <taxon>Methanomicrobiaceae</taxon>
        <taxon>Methanogenium</taxon>
    </lineage>
</organism>
<dbReference type="AlphaFoldDB" id="A0A9X9S458"/>